<evidence type="ECO:0000256" key="6">
    <source>
        <dbReference type="PROSITE-ProRule" id="PRU00221"/>
    </source>
</evidence>
<feature type="repeat" description="WD" evidence="6">
    <location>
        <begin position="207"/>
        <end position="242"/>
    </location>
</feature>
<dbReference type="GO" id="GO:0008270">
    <property type="term" value="F:zinc ion binding"/>
    <property type="evidence" value="ECO:0007669"/>
    <property type="project" value="UniProtKB-KW"/>
</dbReference>
<dbReference type="Gene3D" id="2.130.10.10">
    <property type="entry name" value="YVTN repeat-like/Quinoprotein amine dehydrogenase"/>
    <property type="match status" value="2"/>
</dbReference>
<evidence type="ECO:0000313" key="9">
    <source>
        <dbReference type="Proteomes" id="UP000184383"/>
    </source>
</evidence>
<dbReference type="GO" id="GO:0005774">
    <property type="term" value="C:vacuolar membrane"/>
    <property type="evidence" value="ECO:0007669"/>
    <property type="project" value="TreeGrafter"/>
</dbReference>
<feature type="compositionally biased region" description="Polar residues" evidence="7">
    <location>
        <begin position="749"/>
        <end position="764"/>
    </location>
</feature>
<dbReference type="PROSITE" id="PS50294">
    <property type="entry name" value="WD_REPEATS_REGION"/>
    <property type="match status" value="3"/>
</dbReference>
<feature type="compositionally biased region" description="Basic and acidic residues" evidence="7">
    <location>
        <begin position="662"/>
        <end position="680"/>
    </location>
</feature>
<evidence type="ECO:0000256" key="1">
    <source>
        <dbReference type="ARBA" id="ARBA00022574"/>
    </source>
</evidence>
<dbReference type="PROSITE" id="PS50082">
    <property type="entry name" value="WD_REPEATS_2"/>
    <property type="match status" value="3"/>
</dbReference>
<dbReference type="InterPro" id="IPR037590">
    <property type="entry name" value="WDR24"/>
</dbReference>
<feature type="compositionally biased region" description="Basic and acidic residues" evidence="7">
    <location>
        <begin position="822"/>
        <end position="841"/>
    </location>
</feature>
<feature type="compositionally biased region" description="Low complexity" evidence="7">
    <location>
        <begin position="1320"/>
        <end position="1330"/>
    </location>
</feature>
<feature type="compositionally biased region" description="Basic and acidic residues" evidence="7">
    <location>
        <begin position="1295"/>
        <end position="1312"/>
    </location>
</feature>
<keyword evidence="5" id="KW-0862">Zinc</keyword>
<dbReference type="PROSITE" id="PS00678">
    <property type="entry name" value="WD_REPEATS_1"/>
    <property type="match status" value="2"/>
</dbReference>
<sequence>MADFSRLPTRGGSSSCSSSYHSNSSPAPPPPPPPAPPLQQRYSNRAASALARFAQPFFSGSRPPSPQTSAGIVGSRADLSAAPRSNRSKSLPGASQTVTHKTGIPIAALDISPQRTHAVIGGKEILKTIRVSPAHSSEEFNLRNAIISYSSTHHVGSGLSARHKDQLTVRDVKWSHGNYDRIIATAVANGRIVVYDLHRTGLEFCRFQGHSRQVHRLAFNPHFPAWLLSGSQDSTIRMWDLRMAASERGVSTCGSKELYNGNSDAVRDIRWSPSDGVMFATATDSGAVQLWDYRKTAAPLLRIAAHDRPCFSVDWHPDGKHIVSGGTDKQVKVWDFSSSAERRQKPTFQFRTPQAVLNVRWRPPSWAGESGSSDWQSSQVATSYDKEDPRVQLWDLRRPHIPFREFDRYDTYAADLLWHSKDLLWTVGDAGAFTQTDIRYAPQVVNQRPTCSVAWSPNGEMVAFGQKRPRRSTRGLSTTEFLGFQDDEGSSGEKLLSQSPADDILGEPPLPPSIRHRHSKSTSAARPSKSLGSTPPGAPDFTPVLALDKALAKDKAPGSRQLGAVGTIPGATMDPVLFRYLARQYSPLMEDMAGKRTQVDVLRSLLESLDHNAEHAENASQLKLAQTWRIIKFAVVQELQLKAREQRQTPEKGNSSVKKKMSKEGLLSEKSRPLEDGKQDKMKKRLFKGVMETEGQRNPLSDTESASNMTTPLAQPLPDSPVGSFDSTDSQITSLNDDLADIQPLPPSVLSSSNQGTMSSNGWSMSDVDPRPVAQLRHRQSNGSEPVPIPSDSLPSDQLRGSVPPELHGDQRSAPRAITGRADWRDMGQEDFPKEGSTDYYDQKLEDKRAAIRDYKLFPKKPLSLESPMDPTKAAGFHRHGSSESFPMFSASTESSHPAKSTGASYTSNSKLYEASNIASHNSIEGGEVDENGIEAPLLTPGTVQDGVEIRGGASFGESPPDTNHVHLERPSSPPPLLTESSPIKTLEQEADSQIIDPSSDVQSTHFVIPGTNEDLSGVTLPITPDVTENKPWSVEVLLKEAIRHYHSSSQADIQSAAHLLHKLHVLFQDCEKILPFEDCEMIFQTYNEHLLRQFMYVEAAELRQLCVPSYPSVYEYAQTDSFMNVFCFTCKRPYENPRHDNSRCHRCNTPQDPCAICMSVDPPPEWVAEHSAAHAEQELDFEATSNLLSSRSSIRTETIPESEVQRLDGESSFAAPRPKGSALWTWCQGCGHGGHMACISIWLQDVSISEGGCATAGCMHDCGPGPRREHNRTATQEESKRRDSSGRKAGVGFVKRDPWSRGESKAVEKVRGMLGVASGGAASASTTSSGGAGGGSSGMMSPKKVRLVTPSEQGKRRATRTSIGGGSVLSG</sequence>
<dbReference type="SMART" id="SM00320">
    <property type="entry name" value="WD40"/>
    <property type="match status" value="4"/>
</dbReference>
<feature type="compositionally biased region" description="Polar residues" evidence="7">
    <location>
        <begin position="725"/>
        <end position="736"/>
    </location>
</feature>
<dbReference type="PANTHER" id="PTHR46200:SF1">
    <property type="entry name" value="GATOR COMPLEX PROTEIN WDR24"/>
    <property type="match status" value="1"/>
</dbReference>
<evidence type="ECO:0000256" key="7">
    <source>
        <dbReference type="SAM" id="MobiDB-lite"/>
    </source>
</evidence>
<feature type="compositionally biased region" description="Polar residues" evidence="7">
    <location>
        <begin position="890"/>
        <end position="906"/>
    </location>
</feature>
<accession>A0A1L9RKI3</accession>
<evidence type="ECO:0000313" key="8">
    <source>
        <dbReference type="EMBL" id="OJJ35440.1"/>
    </source>
</evidence>
<dbReference type="GO" id="GO:0005829">
    <property type="term" value="C:cytosol"/>
    <property type="evidence" value="ECO:0007669"/>
    <property type="project" value="TreeGrafter"/>
</dbReference>
<dbReference type="GO" id="GO:0016239">
    <property type="term" value="P:positive regulation of macroautophagy"/>
    <property type="evidence" value="ECO:0007669"/>
    <property type="project" value="TreeGrafter"/>
</dbReference>
<dbReference type="Pfam" id="PF00400">
    <property type="entry name" value="WD40"/>
    <property type="match status" value="3"/>
</dbReference>
<reference evidence="9" key="1">
    <citation type="journal article" date="2017" name="Genome Biol.">
        <title>Comparative genomics reveals high biological diversity and specific adaptations in the industrially and medically important fungal genus Aspergillus.</title>
        <authorList>
            <person name="de Vries R.P."/>
            <person name="Riley R."/>
            <person name="Wiebenga A."/>
            <person name="Aguilar-Osorio G."/>
            <person name="Amillis S."/>
            <person name="Uchima C.A."/>
            <person name="Anderluh G."/>
            <person name="Asadollahi M."/>
            <person name="Askin M."/>
            <person name="Barry K."/>
            <person name="Battaglia E."/>
            <person name="Bayram O."/>
            <person name="Benocci T."/>
            <person name="Braus-Stromeyer S.A."/>
            <person name="Caldana C."/>
            <person name="Canovas D."/>
            <person name="Cerqueira G.C."/>
            <person name="Chen F."/>
            <person name="Chen W."/>
            <person name="Choi C."/>
            <person name="Clum A."/>
            <person name="Dos Santos R.A."/>
            <person name="Damasio A.R."/>
            <person name="Diallinas G."/>
            <person name="Emri T."/>
            <person name="Fekete E."/>
            <person name="Flipphi M."/>
            <person name="Freyberg S."/>
            <person name="Gallo A."/>
            <person name="Gournas C."/>
            <person name="Habgood R."/>
            <person name="Hainaut M."/>
            <person name="Harispe M.L."/>
            <person name="Henrissat B."/>
            <person name="Hilden K.S."/>
            <person name="Hope R."/>
            <person name="Hossain A."/>
            <person name="Karabika E."/>
            <person name="Karaffa L."/>
            <person name="Karanyi Z."/>
            <person name="Krasevec N."/>
            <person name="Kuo A."/>
            <person name="Kusch H."/>
            <person name="LaButti K."/>
            <person name="Lagendijk E.L."/>
            <person name="Lapidus A."/>
            <person name="Levasseur A."/>
            <person name="Lindquist E."/>
            <person name="Lipzen A."/>
            <person name="Logrieco A.F."/>
            <person name="MacCabe A."/>
            <person name="Maekelae M.R."/>
            <person name="Malavazi I."/>
            <person name="Melin P."/>
            <person name="Meyer V."/>
            <person name="Mielnichuk N."/>
            <person name="Miskei M."/>
            <person name="Molnar A.P."/>
            <person name="Mule G."/>
            <person name="Ngan C.Y."/>
            <person name="Orejas M."/>
            <person name="Orosz E."/>
            <person name="Ouedraogo J.P."/>
            <person name="Overkamp K.M."/>
            <person name="Park H.-S."/>
            <person name="Perrone G."/>
            <person name="Piumi F."/>
            <person name="Punt P.J."/>
            <person name="Ram A.F."/>
            <person name="Ramon A."/>
            <person name="Rauscher S."/>
            <person name="Record E."/>
            <person name="Riano-Pachon D.M."/>
            <person name="Robert V."/>
            <person name="Roehrig J."/>
            <person name="Ruller R."/>
            <person name="Salamov A."/>
            <person name="Salih N.S."/>
            <person name="Samson R.A."/>
            <person name="Sandor E."/>
            <person name="Sanguinetti M."/>
            <person name="Schuetze T."/>
            <person name="Sepcic K."/>
            <person name="Shelest E."/>
            <person name="Sherlock G."/>
            <person name="Sophianopoulou V."/>
            <person name="Squina F.M."/>
            <person name="Sun H."/>
            <person name="Susca A."/>
            <person name="Todd R.B."/>
            <person name="Tsang A."/>
            <person name="Unkles S.E."/>
            <person name="van de Wiele N."/>
            <person name="van Rossen-Uffink D."/>
            <person name="Oliveira J.V."/>
            <person name="Vesth T.C."/>
            <person name="Visser J."/>
            <person name="Yu J.-H."/>
            <person name="Zhou M."/>
            <person name="Andersen M.R."/>
            <person name="Archer D.B."/>
            <person name="Baker S.E."/>
            <person name="Benoit I."/>
            <person name="Brakhage A.A."/>
            <person name="Braus G.H."/>
            <person name="Fischer R."/>
            <person name="Frisvad J.C."/>
            <person name="Goldman G.H."/>
            <person name="Houbraken J."/>
            <person name="Oakley B."/>
            <person name="Pocsi I."/>
            <person name="Scazzocchio C."/>
            <person name="Seiboth B."/>
            <person name="vanKuyk P.A."/>
            <person name="Wortman J."/>
            <person name="Dyer P.S."/>
            <person name="Grigoriev I.V."/>
        </authorList>
    </citation>
    <scope>NUCLEOTIDE SEQUENCE [LARGE SCALE GENOMIC DNA]</scope>
    <source>
        <strain evidence="9">DTO 134E9</strain>
    </source>
</reference>
<keyword evidence="3" id="KW-0677">Repeat</keyword>
<dbReference type="VEuPathDB" id="FungiDB:ASPWEDRAFT_172247"/>
<dbReference type="InterPro" id="IPR036322">
    <property type="entry name" value="WD40_repeat_dom_sf"/>
</dbReference>
<dbReference type="PRINTS" id="PR00320">
    <property type="entry name" value="GPROTEINBRPT"/>
</dbReference>
<feature type="region of interest" description="Disordered" evidence="7">
    <location>
        <begin position="924"/>
        <end position="981"/>
    </location>
</feature>
<feature type="compositionally biased region" description="Low complexity" evidence="7">
    <location>
        <begin position="13"/>
        <end position="25"/>
    </location>
</feature>
<feature type="region of interest" description="Disordered" evidence="7">
    <location>
        <begin position="1262"/>
        <end position="1372"/>
    </location>
</feature>
<dbReference type="InterPro" id="IPR020472">
    <property type="entry name" value="WD40_PAC1"/>
</dbReference>
<evidence type="ECO:0000256" key="4">
    <source>
        <dbReference type="ARBA" id="ARBA00022771"/>
    </source>
</evidence>
<evidence type="ECO:0000256" key="5">
    <source>
        <dbReference type="ARBA" id="ARBA00022833"/>
    </source>
</evidence>
<dbReference type="STRING" id="1073089.A0A1L9RKI3"/>
<dbReference type="EMBL" id="KV878212">
    <property type="protein sequence ID" value="OJJ35440.1"/>
    <property type="molecule type" value="Genomic_DNA"/>
</dbReference>
<proteinExistence type="predicted"/>
<feature type="region of interest" description="Disordered" evidence="7">
    <location>
        <begin position="482"/>
        <end position="542"/>
    </location>
</feature>
<keyword evidence="1 6" id="KW-0853">WD repeat</keyword>
<feature type="compositionally biased region" description="Polar residues" evidence="7">
    <location>
        <begin position="83"/>
        <end position="99"/>
    </location>
</feature>
<keyword evidence="2" id="KW-0479">Metal-binding</keyword>
<keyword evidence="4" id="KW-0863">Zinc-finger</keyword>
<dbReference type="GeneID" id="63746761"/>
<feature type="compositionally biased region" description="Polar residues" evidence="7">
    <location>
        <begin position="696"/>
        <end position="713"/>
    </location>
</feature>
<feature type="region of interest" description="Disordered" evidence="7">
    <location>
        <begin position="80"/>
        <end position="99"/>
    </location>
</feature>
<dbReference type="PANTHER" id="PTHR46200">
    <property type="entry name" value="GATOR COMPLEX PROTEIN WDR24"/>
    <property type="match status" value="1"/>
</dbReference>
<organism evidence="8 9">
    <name type="scientific">Aspergillus wentii DTO 134E9</name>
    <dbReference type="NCBI Taxonomy" id="1073089"/>
    <lineage>
        <taxon>Eukaryota</taxon>
        <taxon>Fungi</taxon>
        <taxon>Dikarya</taxon>
        <taxon>Ascomycota</taxon>
        <taxon>Pezizomycotina</taxon>
        <taxon>Eurotiomycetes</taxon>
        <taxon>Eurotiomycetidae</taxon>
        <taxon>Eurotiales</taxon>
        <taxon>Aspergillaceae</taxon>
        <taxon>Aspergillus</taxon>
        <taxon>Aspergillus subgen. Cremei</taxon>
    </lineage>
</organism>
<evidence type="ECO:0000256" key="2">
    <source>
        <dbReference type="ARBA" id="ARBA00022723"/>
    </source>
</evidence>
<feature type="region of interest" description="Disordered" evidence="7">
    <location>
        <begin position="861"/>
        <end position="906"/>
    </location>
</feature>
<feature type="compositionally biased region" description="Polar residues" evidence="7">
    <location>
        <begin position="521"/>
        <end position="533"/>
    </location>
</feature>
<name>A0A1L9RKI3_ASPWE</name>
<dbReference type="GO" id="GO:1904263">
    <property type="term" value="P:positive regulation of TORC1 signaling"/>
    <property type="evidence" value="ECO:0007669"/>
    <property type="project" value="TreeGrafter"/>
</dbReference>
<feature type="repeat" description="WD" evidence="6">
    <location>
        <begin position="259"/>
        <end position="294"/>
    </location>
</feature>
<feature type="repeat" description="WD" evidence="6">
    <location>
        <begin position="303"/>
        <end position="344"/>
    </location>
</feature>
<feature type="region of interest" description="Disordered" evidence="7">
    <location>
        <begin position="1"/>
        <end position="73"/>
    </location>
</feature>
<feature type="region of interest" description="Disordered" evidence="7">
    <location>
        <begin position="645"/>
        <end position="841"/>
    </location>
</feature>
<feature type="compositionally biased region" description="Basic and acidic residues" evidence="7">
    <location>
        <begin position="1267"/>
        <end position="1287"/>
    </location>
</feature>
<evidence type="ECO:0000256" key="3">
    <source>
        <dbReference type="ARBA" id="ARBA00022737"/>
    </source>
</evidence>
<feature type="compositionally biased region" description="Pro residues" evidence="7">
    <location>
        <begin position="26"/>
        <end position="37"/>
    </location>
</feature>
<dbReference type="SUPFAM" id="SSF50978">
    <property type="entry name" value="WD40 repeat-like"/>
    <property type="match status" value="1"/>
</dbReference>
<protein>
    <submittedName>
        <fullName evidence="8">Uncharacterized protein</fullName>
    </submittedName>
</protein>
<dbReference type="GO" id="GO:0061700">
    <property type="term" value="C:GATOR2 complex"/>
    <property type="evidence" value="ECO:0007669"/>
    <property type="project" value="TreeGrafter"/>
</dbReference>
<dbReference type="InterPro" id="IPR015943">
    <property type="entry name" value="WD40/YVTN_repeat-like_dom_sf"/>
</dbReference>
<keyword evidence="9" id="KW-1185">Reference proteome</keyword>
<dbReference type="RefSeq" id="XP_040689116.1">
    <property type="nucleotide sequence ID" value="XM_040830913.1"/>
</dbReference>
<dbReference type="InterPro" id="IPR019775">
    <property type="entry name" value="WD40_repeat_CS"/>
</dbReference>
<dbReference type="InterPro" id="IPR001680">
    <property type="entry name" value="WD40_rpt"/>
</dbReference>
<dbReference type="Proteomes" id="UP000184383">
    <property type="component" value="Unassembled WGS sequence"/>
</dbReference>
<dbReference type="OrthoDB" id="60955at2759"/>
<gene>
    <name evidence="8" type="ORF">ASPWEDRAFT_172247</name>
</gene>